<dbReference type="InterPro" id="IPR029063">
    <property type="entry name" value="SAM-dependent_MTases_sf"/>
</dbReference>
<protein>
    <recommendedName>
        <fullName evidence="6">Ribosomal RNA small subunit methyltransferase G</fullName>
        <ecNumber evidence="6">2.1.1.-</ecNumber>
    </recommendedName>
    <alternativeName>
        <fullName evidence="6">16S rRNA 7-methylguanosine methyltransferase</fullName>
        <shortName evidence="6">16S rRNA m7G methyltransferase</shortName>
    </alternativeName>
</protein>
<dbReference type="NCBIfam" id="TIGR00138">
    <property type="entry name" value="rsmG_gidB"/>
    <property type="match status" value="1"/>
</dbReference>
<evidence type="ECO:0000256" key="3">
    <source>
        <dbReference type="ARBA" id="ARBA00022603"/>
    </source>
</evidence>
<dbReference type="GO" id="GO:0070043">
    <property type="term" value="F:rRNA (guanine-N7-)-methyltransferase activity"/>
    <property type="evidence" value="ECO:0007669"/>
    <property type="project" value="UniProtKB-UniRule"/>
</dbReference>
<evidence type="ECO:0000256" key="6">
    <source>
        <dbReference type="HAMAP-Rule" id="MF_00074"/>
    </source>
</evidence>
<dbReference type="Proteomes" id="UP000034076">
    <property type="component" value="Unassembled WGS sequence"/>
</dbReference>
<dbReference type="AlphaFoldDB" id="A0A0M2NL71"/>
<dbReference type="CDD" id="cd02440">
    <property type="entry name" value="AdoMet_MTases"/>
    <property type="match status" value="1"/>
</dbReference>
<keyword evidence="8" id="KW-1185">Reference proteome</keyword>
<keyword evidence="5 6" id="KW-0949">S-adenosyl-L-methionine</keyword>
<dbReference type="PANTHER" id="PTHR31760">
    <property type="entry name" value="S-ADENOSYL-L-METHIONINE-DEPENDENT METHYLTRANSFERASES SUPERFAMILY PROTEIN"/>
    <property type="match status" value="1"/>
</dbReference>
<gene>
    <name evidence="6" type="primary">rsmG</name>
    <name evidence="7" type="ORF">CHK_1569</name>
</gene>
<feature type="binding site" evidence="6">
    <location>
        <begin position="100"/>
        <end position="102"/>
    </location>
    <ligand>
        <name>S-adenosyl-L-methionine</name>
        <dbReference type="ChEBI" id="CHEBI:59789"/>
    </ligand>
</feature>
<evidence type="ECO:0000256" key="5">
    <source>
        <dbReference type="ARBA" id="ARBA00022691"/>
    </source>
</evidence>
<keyword evidence="1 6" id="KW-0963">Cytoplasm</keyword>
<dbReference type="HAMAP" id="MF_00074">
    <property type="entry name" value="16SrRNA_methyltr_G"/>
    <property type="match status" value="1"/>
</dbReference>
<feature type="binding site" evidence="6">
    <location>
        <position position="77"/>
    </location>
    <ligand>
        <name>S-adenosyl-L-methionine</name>
        <dbReference type="ChEBI" id="CHEBI:59789"/>
    </ligand>
</feature>
<dbReference type="PATRIC" id="fig|270498.16.peg.1010"/>
<dbReference type="OrthoDB" id="9808773at2"/>
<dbReference type="Gene3D" id="3.40.50.150">
    <property type="entry name" value="Vaccinia Virus protein VP39"/>
    <property type="match status" value="1"/>
</dbReference>
<feature type="binding site" evidence="6">
    <location>
        <begin position="127"/>
        <end position="128"/>
    </location>
    <ligand>
        <name>S-adenosyl-L-methionine</name>
        <dbReference type="ChEBI" id="CHEBI:59789"/>
    </ligand>
</feature>
<organism evidence="7 8">
    <name type="scientific">Christensenella hongkongensis</name>
    <dbReference type="NCBI Taxonomy" id="270498"/>
    <lineage>
        <taxon>Bacteria</taxon>
        <taxon>Bacillati</taxon>
        <taxon>Bacillota</taxon>
        <taxon>Clostridia</taxon>
        <taxon>Christensenellales</taxon>
        <taxon>Christensenellaceae</taxon>
        <taxon>Christensenella</taxon>
    </lineage>
</organism>
<reference evidence="7 8" key="1">
    <citation type="submission" date="2015-04" db="EMBL/GenBank/DDBJ databases">
        <title>Draft genome sequence of bacteremic isolate Catabacter hongkongensis type strain HKU16T.</title>
        <authorList>
            <person name="Lau S.K."/>
            <person name="Teng J.L."/>
            <person name="Huang Y."/>
            <person name="Curreem S.O."/>
            <person name="Tsui S.K."/>
            <person name="Woo P.C."/>
        </authorList>
    </citation>
    <scope>NUCLEOTIDE SEQUENCE [LARGE SCALE GENOMIC DNA]</scope>
    <source>
        <strain evidence="7 8">HKU16</strain>
    </source>
</reference>
<name>A0A0M2NL71_9FIRM</name>
<evidence type="ECO:0000256" key="4">
    <source>
        <dbReference type="ARBA" id="ARBA00022679"/>
    </source>
</evidence>
<dbReference type="GO" id="GO:0005829">
    <property type="term" value="C:cytosol"/>
    <property type="evidence" value="ECO:0007669"/>
    <property type="project" value="TreeGrafter"/>
</dbReference>
<accession>A0A0M2NL71</accession>
<comment type="caution">
    <text evidence="7">The sequence shown here is derived from an EMBL/GenBank/DDBJ whole genome shotgun (WGS) entry which is preliminary data.</text>
</comment>
<dbReference type="PIRSF" id="PIRSF003078">
    <property type="entry name" value="GidB"/>
    <property type="match status" value="1"/>
</dbReference>
<comment type="similarity">
    <text evidence="6">Belongs to the methyltransferase superfamily. RNA methyltransferase RsmG family.</text>
</comment>
<feature type="binding site" evidence="6">
    <location>
        <position position="82"/>
    </location>
    <ligand>
        <name>S-adenosyl-L-methionine</name>
        <dbReference type="ChEBI" id="CHEBI:59789"/>
    </ligand>
</feature>
<dbReference type="STRING" id="270498.CHK_1569"/>
<sequence>MSEFIDELKTLCRQGGIEAGQDVLERMEEYYECMKETNRLYNLTAITEPKEAALKHFFDSIVPEGEIPGKSRVVDVGSGAGFPVVPLKILRGDISAFAVESSKKKCDFIVQGAQAARIDVTVMNVRAEELATGKPRESYDVCVSRAVAQLRVLMELCAPLLKDGGRFLAYKGDYEKELNEAAGAMKALNLKLDKVIDMPGGELAHHVLVFHKTGMIAQKYPRRYAQIVKSPL</sequence>
<keyword evidence="2 6" id="KW-0698">rRNA processing</keyword>
<comment type="function">
    <text evidence="6">Specifically methylates the N7 position of a guanine in 16S rRNA.</text>
</comment>
<feature type="binding site" evidence="6">
    <location>
        <position position="145"/>
    </location>
    <ligand>
        <name>S-adenosyl-L-methionine</name>
        <dbReference type="ChEBI" id="CHEBI:59789"/>
    </ligand>
</feature>
<comment type="subcellular location">
    <subcellularLocation>
        <location evidence="6">Cytoplasm</location>
    </subcellularLocation>
</comment>
<evidence type="ECO:0000313" key="8">
    <source>
        <dbReference type="Proteomes" id="UP000034076"/>
    </source>
</evidence>
<keyword evidence="4 6" id="KW-0808">Transferase</keyword>
<dbReference type="EC" id="2.1.1.-" evidence="6"/>
<dbReference type="EMBL" id="LAYJ01000088">
    <property type="protein sequence ID" value="KKI51182.1"/>
    <property type="molecule type" value="Genomic_DNA"/>
</dbReference>
<dbReference type="SUPFAM" id="SSF53335">
    <property type="entry name" value="S-adenosyl-L-methionine-dependent methyltransferases"/>
    <property type="match status" value="1"/>
</dbReference>
<evidence type="ECO:0000256" key="1">
    <source>
        <dbReference type="ARBA" id="ARBA00022490"/>
    </source>
</evidence>
<dbReference type="RefSeq" id="WP_052740444.1">
    <property type="nucleotide sequence ID" value="NZ_LAYJ01000088.1"/>
</dbReference>
<dbReference type="PANTHER" id="PTHR31760:SF0">
    <property type="entry name" value="S-ADENOSYL-L-METHIONINE-DEPENDENT METHYLTRANSFERASES SUPERFAMILY PROTEIN"/>
    <property type="match status" value="1"/>
</dbReference>
<proteinExistence type="inferred from homology"/>
<evidence type="ECO:0000313" key="7">
    <source>
        <dbReference type="EMBL" id="KKI51182.1"/>
    </source>
</evidence>
<evidence type="ECO:0000256" key="2">
    <source>
        <dbReference type="ARBA" id="ARBA00022552"/>
    </source>
</evidence>
<keyword evidence="3 6" id="KW-0489">Methyltransferase</keyword>
<dbReference type="InterPro" id="IPR003682">
    <property type="entry name" value="rRNA_ssu_MeTfrase_G"/>
</dbReference>
<dbReference type="Pfam" id="PF02527">
    <property type="entry name" value="GidB"/>
    <property type="match status" value="1"/>
</dbReference>